<name>A0AAV7NYJ4_PLEWA</name>
<protein>
    <recommendedName>
        <fullName evidence="4">Myb-like domain-containing protein</fullName>
    </recommendedName>
</protein>
<feature type="compositionally biased region" description="Basic and acidic residues" evidence="1">
    <location>
        <begin position="21"/>
        <end position="30"/>
    </location>
</feature>
<feature type="region of interest" description="Disordered" evidence="1">
    <location>
        <begin position="1"/>
        <end position="36"/>
    </location>
</feature>
<sequence>MVENRGQGECLGTASKNKRRHQEEVERPTEEVPLQVSAHQKKGLWRAIAKEVRTLVVYSRQSTHCRKRWEDLRHWAPKTAEAPLGMASQ</sequence>
<evidence type="ECO:0000313" key="2">
    <source>
        <dbReference type="EMBL" id="KAJ1119987.1"/>
    </source>
</evidence>
<proteinExistence type="predicted"/>
<accession>A0AAV7NYJ4</accession>
<dbReference type="EMBL" id="JANPWB010000012">
    <property type="protein sequence ID" value="KAJ1119987.1"/>
    <property type="molecule type" value="Genomic_DNA"/>
</dbReference>
<evidence type="ECO:0000313" key="3">
    <source>
        <dbReference type="Proteomes" id="UP001066276"/>
    </source>
</evidence>
<gene>
    <name evidence="2" type="ORF">NDU88_008170</name>
</gene>
<dbReference type="AlphaFoldDB" id="A0AAV7NYJ4"/>
<evidence type="ECO:0008006" key="4">
    <source>
        <dbReference type="Google" id="ProtNLM"/>
    </source>
</evidence>
<comment type="caution">
    <text evidence="2">The sequence shown here is derived from an EMBL/GenBank/DDBJ whole genome shotgun (WGS) entry which is preliminary data.</text>
</comment>
<reference evidence="2" key="1">
    <citation type="journal article" date="2022" name="bioRxiv">
        <title>Sequencing and chromosome-scale assembly of the giantPleurodeles waltlgenome.</title>
        <authorList>
            <person name="Brown T."/>
            <person name="Elewa A."/>
            <person name="Iarovenko S."/>
            <person name="Subramanian E."/>
            <person name="Araus A.J."/>
            <person name="Petzold A."/>
            <person name="Susuki M."/>
            <person name="Suzuki K.-i.T."/>
            <person name="Hayashi T."/>
            <person name="Toyoda A."/>
            <person name="Oliveira C."/>
            <person name="Osipova E."/>
            <person name="Leigh N.D."/>
            <person name="Simon A."/>
            <person name="Yun M.H."/>
        </authorList>
    </citation>
    <scope>NUCLEOTIDE SEQUENCE</scope>
    <source>
        <strain evidence="2">20211129_DDA</strain>
        <tissue evidence="2">Liver</tissue>
    </source>
</reference>
<keyword evidence="3" id="KW-1185">Reference proteome</keyword>
<organism evidence="2 3">
    <name type="scientific">Pleurodeles waltl</name>
    <name type="common">Iberian ribbed newt</name>
    <dbReference type="NCBI Taxonomy" id="8319"/>
    <lineage>
        <taxon>Eukaryota</taxon>
        <taxon>Metazoa</taxon>
        <taxon>Chordata</taxon>
        <taxon>Craniata</taxon>
        <taxon>Vertebrata</taxon>
        <taxon>Euteleostomi</taxon>
        <taxon>Amphibia</taxon>
        <taxon>Batrachia</taxon>
        <taxon>Caudata</taxon>
        <taxon>Salamandroidea</taxon>
        <taxon>Salamandridae</taxon>
        <taxon>Pleurodelinae</taxon>
        <taxon>Pleurodeles</taxon>
    </lineage>
</organism>
<dbReference type="Proteomes" id="UP001066276">
    <property type="component" value="Chromosome 8"/>
</dbReference>
<evidence type="ECO:0000256" key="1">
    <source>
        <dbReference type="SAM" id="MobiDB-lite"/>
    </source>
</evidence>